<evidence type="ECO:0000256" key="1">
    <source>
        <dbReference type="SAM" id="Phobius"/>
    </source>
</evidence>
<evidence type="ECO:0000313" key="2">
    <source>
        <dbReference type="EMBL" id="KAL2039065.1"/>
    </source>
</evidence>
<keyword evidence="1" id="KW-0812">Transmembrane</keyword>
<protein>
    <recommendedName>
        <fullName evidence="4">Dolichyldiphosphatase</fullName>
    </recommendedName>
</protein>
<name>A0ABR3ZZL1_9LECA</name>
<proteinExistence type="predicted"/>
<dbReference type="EMBL" id="JBEFKJ010000027">
    <property type="protein sequence ID" value="KAL2039065.1"/>
    <property type="molecule type" value="Genomic_DNA"/>
</dbReference>
<keyword evidence="3" id="KW-1185">Reference proteome</keyword>
<feature type="transmembrane region" description="Helical" evidence="1">
    <location>
        <begin position="22"/>
        <end position="45"/>
    </location>
</feature>
<sequence>MEAAPLASLSLTHVHYNPDDPISYLCAWLALVPQALCVIYVTLIWSTREIEILLMFAGQMGCEALNFLLKRLIKEERPKRNVQSTPLDYTFERLSIHELFLVAH</sequence>
<gene>
    <name evidence="2" type="ORF">N7G274_008114</name>
</gene>
<accession>A0ABR3ZZL1</accession>
<organism evidence="2 3">
    <name type="scientific">Stereocaulon virgatum</name>
    <dbReference type="NCBI Taxonomy" id="373712"/>
    <lineage>
        <taxon>Eukaryota</taxon>
        <taxon>Fungi</taxon>
        <taxon>Dikarya</taxon>
        <taxon>Ascomycota</taxon>
        <taxon>Pezizomycotina</taxon>
        <taxon>Lecanoromycetes</taxon>
        <taxon>OSLEUM clade</taxon>
        <taxon>Lecanoromycetidae</taxon>
        <taxon>Lecanorales</taxon>
        <taxon>Lecanorineae</taxon>
        <taxon>Stereocaulaceae</taxon>
        <taxon>Stereocaulon</taxon>
    </lineage>
</organism>
<keyword evidence="1" id="KW-1133">Transmembrane helix</keyword>
<keyword evidence="1" id="KW-0472">Membrane</keyword>
<dbReference type="Proteomes" id="UP001590950">
    <property type="component" value="Unassembled WGS sequence"/>
</dbReference>
<comment type="caution">
    <text evidence="2">The sequence shown here is derived from an EMBL/GenBank/DDBJ whole genome shotgun (WGS) entry which is preliminary data.</text>
</comment>
<evidence type="ECO:0000313" key="3">
    <source>
        <dbReference type="Proteomes" id="UP001590950"/>
    </source>
</evidence>
<reference evidence="2 3" key="1">
    <citation type="submission" date="2024-09" db="EMBL/GenBank/DDBJ databases">
        <title>Rethinking Asexuality: The Enigmatic Case of Functional Sexual Genes in Lepraria (Stereocaulaceae).</title>
        <authorList>
            <person name="Doellman M."/>
            <person name="Sun Y."/>
            <person name="Barcenas-Pena A."/>
            <person name="Lumbsch H.T."/>
            <person name="Grewe F."/>
        </authorList>
    </citation>
    <scope>NUCLEOTIDE SEQUENCE [LARGE SCALE GENOMIC DNA]</scope>
    <source>
        <strain evidence="2 3">Mercado 3170</strain>
    </source>
</reference>
<evidence type="ECO:0008006" key="4">
    <source>
        <dbReference type="Google" id="ProtNLM"/>
    </source>
</evidence>